<evidence type="ECO:0000313" key="3">
    <source>
        <dbReference type="Proteomes" id="UP000294656"/>
    </source>
</evidence>
<keyword evidence="3" id="KW-1185">Reference proteome</keyword>
<dbReference type="Pfam" id="PF01497">
    <property type="entry name" value="Peripla_BP_2"/>
    <property type="match status" value="1"/>
</dbReference>
<proteinExistence type="predicted"/>
<dbReference type="Proteomes" id="UP000294656">
    <property type="component" value="Unassembled WGS sequence"/>
</dbReference>
<dbReference type="InterPro" id="IPR002491">
    <property type="entry name" value="ABC_transptr_periplasmic_BD"/>
</dbReference>
<dbReference type="RefSeq" id="WP_133502299.1">
    <property type="nucleotide sequence ID" value="NZ_SNXC01000009.1"/>
</dbReference>
<name>A0A4R6MH04_9GAMM</name>
<dbReference type="PANTHER" id="PTHR30535">
    <property type="entry name" value="VITAMIN B12-BINDING PROTEIN"/>
    <property type="match status" value="1"/>
</dbReference>
<sequence>MYRHLLLSLIVLLQINISWAKDITILDVLDRSVTFNAPAKRVIVGFYPEDYMAIGTEAAYDNVVGLSKYIWQARPANWEMYVEHRPSLNDIPAIGKIGSQAFSIEQVLSLKPDILLLADWQYKALGSEVRRIESAGVPVVVVDFNAQTLARHSKSTEIIGTITGQEERAAKIVKEYKANLEMIQNRLEENNLPKPKVYAEYGAAGVDEMGYTFGKNMWGAISTMAGGDNISAPYIEWWGKLNPEQVIAANPDVIIMTGYESASGSDGMIMGQGVSEKSARLRLEGFKDRLGWSNLSAIKNNRLFGAYHGACRTILDGAMIQLFAKAMYPTVFADLNPEDAYLDFYKKYLPVTPKGTFTLMPQ</sequence>
<reference evidence="2 3" key="1">
    <citation type="submission" date="2019-03" db="EMBL/GenBank/DDBJ databases">
        <title>Genomic Encyclopedia of Type Strains, Phase III (KMG-III): the genomes of soil and plant-associated and newly described type strains.</title>
        <authorList>
            <person name="Whitman W."/>
        </authorList>
    </citation>
    <scope>NUCLEOTIDE SEQUENCE [LARGE SCALE GENOMIC DNA]</scope>
    <source>
        <strain evidence="2 3">CECT 7378</strain>
    </source>
</reference>
<evidence type="ECO:0000259" key="1">
    <source>
        <dbReference type="PROSITE" id="PS50983"/>
    </source>
</evidence>
<protein>
    <submittedName>
        <fullName evidence="2">ABC-type Fe3+-hydroxamate transport system substrate-binding protein</fullName>
    </submittedName>
</protein>
<dbReference type="PANTHER" id="PTHR30535:SF34">
    <property type="entry name" value="MOLYBDATE-BINDING PROTEIN MOLA"/>
    <property type="match status" value="1"/>
</dbReference>
<accession>A0A4R6MH04</accession>
<dbReference type="EMBL" id="SNXC01000009">
    <property type="protein sequence ID" value="TDO99439.1"/>
    <property type="molecule type" value="Genomic_DNA"/>
</dbReference>
<dbReference type="SUPFAM" id="SSF53807">
    <property type="entry name" value="Helical backbone' metal receptor"/>
    <property type="match status" value="1"/>
</dbReference>
<feature type="domain" description="Fe/B12 periplasmic-binding" evidence="1">
    <location>
        <begin position="31"/>
        <end position="335"/>
    </location>
</feature>
<dbReference type="Gene3D" id="3.40.50.1980">
    <property type="entry name" value="Nitrogenase molybdenum iron protein domain"/>
    <property type="match status" value="2"/>
</dbReference>
<organism evidence="2 3">
    <name type="scientific">Marinomonas balearica</name>
    <dbReference type="NCBI Taxonomy" id="491947"/>
    <lineage>
        <taxon>Bacteria</taxon>
        <taxon>Pseudomonadati</taxon>
        <taxon>Pseudomonadota</taxon>
        <taxon>Gammaproteobacteria</taxon>
        <taxon>Oceanospirillales</taxon>
        <taxon>Oceanospirillaceae</taxon>
        <taxon>Marinomonas</taxon>
    </lineage>
</organism>
<gene>
    <name evidence="2" type="ORF">DFP79_0421</name>
</gene>
<comment type="caution">
    <text evidence="2">The sequence shown here is derived from an EMBL/GenBank/DDBJ whole genome shotgun (WGS) entry which is preliminary data.</text>
</comment>
<dbReference type="OrthoDB" id="9775594at2"/>
<dbReference type="InterPro" id="IPR050902">
    <property type="entry name" value="ABC_Transporter_SBP"/>
</dbReference>
<dbReference type="AlphaFoldDB" id="A0A4R6MH04"/>
<evidence type="ECO:0000313" key="2">
    <source>
        <dbReference type="EMBL" id="TDO99439.1"/>
    </source>
</evidence>
<dbReference type="PROSITE" id="PS50983">
    <property type="entry name" value="FE_B12_PBP"/>
    <property type="match status" value="1"/>
</dbReference>